<evidence type="ECO:0000313" key="2">
    <source>
        <dbReference type="EMBL" id="MBB4051314.1"/>
    </source>
</evidence>
<keyword evidence="1" id="KW-0472">Membrane</keyword>
<evidence type="ECO:0000313" key="3">
    <source>
        <dbReference type="Proteomes" id="UP000547011"/>
    </source>
</evidence>
<dbReference type="RefSeq" id="WP_183310084.1">
    <property type="nucleotide sequence ID" value="NZ_JACIEW010000002.1"/>
</dbReference>
<keyword evidence="3" id="KW-1185">Reference proteome</keyword>
<accession>A0A7W6NB36</accession>
<comment type="caution">
    <text evidence="2">The sequence shown here is derived from an EMBL/GenBank/DDBJ whole genome shotgun (WGS) entry which is preliminary data.</text>
</comment>
<dbReference type="AlphaFoldDB" id="A0A7W6NB36"/>
<keyword evidence="1" id="KW-0812">Transmembrane</keyword>
<name>A0A7W6NB36_9HYPH</name>
<organism evidence="2 3">
    <name type="scientific">Devosia subaequoris</name>
    <dbReference type="NCBI Taxonomy" id="395930"/>
    <lineage>
        <taxon>Bacteria</taxon>
        <taxon>Pseudomonadati</taxon>
        <taxon>Pseudomonadota</taxon>
        <taxon>Alphaproteobacteria</taxon>
        <taxon>Hyphomicrobiales</taxon>
        <taxon>Devosiaceae</taxon>
        <taxon>Devosia</taxon>
    </lineage>
</organism>
<gene>
    <name evidence="2" type="ORF">GGR20_000950</name>
</gene>
<reference evidence="2 3" key="1">
    <citation type="submission" date="2020-08" db="EMBL/GenBank/DDBJ databases">
        <title>Genomic Encyclopedia of Type Strains, Phase IV (KMG-IV): sequencing the most valuable type-strain genomes for metagenomic binning, comparative biology and taxonomic classification.</title>
        <authorList>
            <person name="Goeker M."/>
        </authorList>
    </citation>
    <scope>NUCLEOTIDE SEQUENCE [LARGE SCALE GENOMIC DNA]</scope>
    <source>
        <strain evidence="2 3">DSM 23447</strain>
    </source>
</reference>
<dbReference type="Proteomes" id="UP000547011">
    <property type="component" value="Unassembled WGS sequence"/>
</dbReference>
<keyword evidence="1" id="KW-1133">Transmembrane helix</keyword>
<proteinExistence type="predicted"/>
<dbReference type="EMBL" id="JACIEW010000002">
    <property type="protein sequence ID" value="MBB4051314.1"/>
    <property type="molecule type" value="Genomic_DNA"/>
</dbReference>
<feature type="transmembrane region" description="Helical" evidence="1">
    <location>
        <begin position="26"/>
        <end position="46"/>
    </location>
</feature>
<evidence type="ECO:0000256" key="1">
    <source>
        <dbReference type="SAM" id="Phobius"/>
    </source>
</evidence>
<protein>
    <submittedName>
        <fullName evidence="2">Type IV secretory pathway TrbD component</fullName>
    </submittedName>
</protein>
<sequence length="68" mass="6959">MPIERETIVERPARTDTVVVGGGSPFGIIGGIIAAILAVFLIIWLVNGGISGNGGSVNVDLPEVTVTE</sequence>